<evidence type="ECO:0000259" key="1">
    <source>
        <dbReference type="Pfam" id="PF04773"/>
    </source>
</evidence>
<keyword evidence="4" id="KW-1185">Reference proteome</keyword>
<dbReference type="EMBL" id="CP077080">
    <property type="protein sequence ID" value="QXI50991.1"/>
    <property type="molecule type" value="Genomic_DNA"/>
</dbReference>
<evidence type="ECO:0000313" key="4">
    <source>
        <dbReference type="Proteomes" id="UP000824066"/>
    </source>
</evidence>
<evidence type="ECO:0000313" key="3">
    <source>
        <dbReference type="EMBL" id="QXI50991.1"/>
    </source>
</evidence>
<dbReference type="RefSeq" id="WP_217859546.1">
    <property type="nucleotide sequence ID" value="NZ_CP077080.1"/>
</dbReference>
<evidence type="ECO:0000259" key="2">
    <source>
        <dbReference type="Pfam" id="PF16220"/>
    </source>
</evidence>
<dbReference type="PANTHER" id="PTHR30273:SF2">
    <property type="entry name" value="PROTEIN FECR"/>
    <property type="match status" value="1"/>
</dbReference>
<feature type="domain" description="FecR protein" evidence="1">
    <location>
        <begin position="111"/>
        <end position="198"/>
    </location>
</feature>
<proteinExistence type="predicted"/>
<reference evidence="3 4" key="1">
    <citation type="journal article" date="2021" name="Microorganisms">
        <title>The Ever-Expanding Pseudomonas Genus: Description of 43 New Species and Partition of the Pseudomonas putida Group.</title>
        <authorList>
            <person name="Girard L."/>
            <person name="Lood C."/>
            <person name="Hofte M."/>
            <person name="Vandamme P."/>
            <person name="Rokni-Zadeh H."/>
            <person name="van Noort V."/>
            <person name="Lavigne R."/>
            <person name="De Mot R."/>
        </authorList>
    </citation>
    <scope>NUCLEOTIDE SEQUENCE [LARGE SCALE GENOMIC DNA]</scope>
    <source>
        <strain evidence="3 4">SWRI17</strain>
    </source>
</reference>
<name>A0ABX8Q6J9_PSECO</name>
<protein>
    <submittedName>
        <fullName evidence="3">FecR domain-containing protein</fullName>
    </submittedName>
</protein>
<dbReference type="Pfam" id="PF04773">
    <property type="entry name" value="FecR"/>
    <property type="match status" value="1"/>
</dbReference>
<sequence>MTRQAPTPEAREVARAAARWLAMIESGEEGVDHVALQRWRDSNAEHEAAWQKAQQLRQRFAGVPPSLGMATLDRPALARRAVLKRALGVAALVPTAWLLGRELPLDVWRADLHTATGEQRRWTLADGSSLQLNTDSAVDLDLKARRLVLVRGEISLRVSGTTPLAVQGPYGVITIDRSEACIRLDERSCHASVLSGSVLLQPLRGPAVTLEAGQQIDLQASGAGPVDRFDVAQLGWREGLLVAQDQPLGDFLRELDRYRPGVLRWDETLESLRVTGSFRLDNTDRILALLSASLPLEVQMRTRYWVTLTRRKNIA</sequence>
<organism evidence="3 4">
    <name type="scientific">Pseudomonas canavaninivorans</name>
    <dbReference type="NCBI Taxonomy" id="2842348"/>
    <lineage>
        <taxon>Bacteria</taxon>
        <taxon>Pseudomonadati</taxon>
        <taxon>Pseudomonadota</taxon>
        <taxon>Gammaproteobacteria</taxon>
        <taxon>Pseudomonadales</taxon>
        <taxon>Pseudomonadaceae</taxon>
        <taxon>Pseudomonas</taxon>
    </lineage>
</organism>
<dbReference type="PANTHER" id="PTHR30273">
    <property type="entry name" value="PERIPLASMIC SIGNAL SENSOR AND SIGMA FACTOR ACTIVATOR FECR-RELATED"/>
    <property type="match status" value="1"/>
</dbReference>
<dbReference type="Proteomes" id="UP000824066">
    <property type="component" value="Chromosome"/>
</dbReference>
<dbReference type="InterPro" id="IPR032623">
    <property type="entry name" value="FecR_N"/>
</dbReference>
<feature type="domain" description="FecR N-terminal" evidence="2">
    <location>
        <begin position="15"/>
        <end position="56"/>
    </location>
</feature>
<dbReference type="PIRSF" id="PIRSF018266">
    <property type="entry name" value="FecR"/>
    <property type="match status" value="1"/>
</dbReference>
<gene>
    <name evidence="3" type="ORF">KSS97_15660</name>
</gene>
<dbReference type="InterPro" id="IPR006860">
    <property type="entry name" value="FecR"/>
</dbReference>
<dbReference type="Pfam" id="PF16220">
    <property type="entry name" value="DUF4880"/>
    <property type="match status" value="1"/>
</dbReference>
<accession>A0ABX8Q6J9</accession>
<dbReference type="InterPro" id="IPR012373">
    <property type="entry name" value="Ferrdict_sens_TM"/>
</dbReference>